<keyword evidence="4" id="KW-0788">Thiol protease</keyword>
<dbReference type="InterPro" id="IPR051794">
    <property type="entry name" value="PG_Endopeptidase_C40"/>
</dbReference>
<gene>
    <name evidence="6" type="ORF">CSW64_19185</name>
</gene>
<dbReference type="Pfam" id="PF18348">
    <property type="entry name" value="SH3_16"/>
    <property type="match status" value="1"/>
</dbReference>
<evidence type="ECO:0000256" key="2">
    <source>
        <dbReference type="ARBA" id="ARBA00022670"/>
    </source>
</evidence>
<evidence type="ECO:0000313" key="7">
    <source>
        <dbReference type="Proteomes" id="UP000228945"/>
    </source>
</evidence>
<name>A0A2D2B271_9CAUL</name>
<keyword evidence="7" id="KW-1185">Reference proteome</keyword>
<reference evidence="6 7" key="1">
    <citation type="submission" date="2017-10" db="EMBL/GenBank/DDBJ databases">
        <title>Genome sequence of Caulobacter mirabilis FWC38.</title>
        <authorList>
            <person name="Fiebig A."/>
            <person name="Crosson S."/>
        </authorList>
    </citation>
    <scope>NUCLEOTIDE SEQUENCE [LARGE SCALE GENOMIC DNA]</scope>
    <source>
        <strain evidence="6 7">FWC 38</strain>
    </source>
</reference>
<accession>A0A2D2B271</accession>
<dbReference type="InterPro" id="IPR038765">
    <property type="entry name" value="Papain-like_cys_pep_sf"/>
</dbReference>
<dbReference type="OrthoDB" id="9813368at2"/>
<proteinExistence type="inferred from homology"/>
<dbReference type="EMBL" id="CP024201">
    <property type="protein sequence ID" value="ATQ44359.1"/>
    <property type="molecule type" value="Genomic_DNA"/>
</dbReference>
<dbReference type="KEGG" id="cmb:CSW64_19185"/>
<dbReference type="GO" id="GO:0008234">
    <property type="term" value="F:cysteine-type peptidase activity"/>
    <property type="evidence" value="ECO:0007669"/>
    <property type="project" value="UniProtKB-KW"/>
</dbReference>
<evidence type="ECO:0000256" key="4">
    <source>
        <dbReference type="ARBA" id="ARBA00022807"/>
    </source>
</evidence>
<comment type="similarity">
    <text evidence="1">Belongs to the peptidase C40 family.</text>
</comment>
<keyword evidence="3 6" id="KW-0378">Hydrolase</keyword>
<dbReference type="Pfam" id="PF00877">
    <property type="entry name" value="NLPC_P60"/>
    <property type="match status" value="1"/>
</dbReference>
<dbReference type="RefSeq" id="WP_099623607.1">
    <property type="nucleotide sequence ID" value="NZ_CP024201.1"/>
</dbReference>
<keyword evidence="2" id="KW-0645">Protease</keyword>
<dbReference type="InterPro" id="IPR000064">
    <property type="entry name" value="NLP_P60_dom"/>
</dbReference>
<dbReference type="PANTHER" id="PTHR47359:SF3">
    <property type="entry name" value="NLP_P60 DOMAIN-CONTAINING PROTEIN-RELATED"/>
    <property type="match status" value="1"/>
</dbReference>
<dbReference type="Gene3D" id="3.90.1720.10">
    <property type="entry name" value="endopeptidase domain like (from Nostoc punctiforme)"/>
    <property type="match status" value="1"/>
</dbReference>
<dbReference type="AlphaFoldDB" id="A0A2D2B271"/>
<evidence type="ECO:0000259" key="5">
    <source>
        <dbReference type="PROSITE" id="PS51935"/>
    </source>
</evidence>
<protein>
    <submittedName>
        <fullName evidence="6">Hydrolase Nlp/P60</fullName>
    </submittedName>
</protein>
<evidence type="ECO:0000313" key="6">
    <source>
        <dbReference type="EMBL" id="ATQ44359.1"/>
    </source>
</evidence>
<dbReference type="InterPro" id="IPR041382">
    <property type="entry name" value="SH3_16"/>
</dbReference>
<dbReference type="SUPFAM" id="SSF54001">
    <property type="entry name" value="Cysteine proteinases"/>
    <property type="match status" value="1"/>
</dbReference>
<dbReference type="GO" id="GO:0006508">
    <property type="term" value="P:proteolysis"/>
    <property type="evidence" value="ECO:0007669"/>
    <property type="project" value="UniProtKB-KW"/>
</dbReference>
<evidence type="ECO:0000256" key="1">
    <source>
        <dbReference type="ARBA" id="ARBA00007074"/>
    </source>
</evidence>
<evidence type="ECO:0000256" key="3">
    <source>
        <dbReference type="ARBA" id="ARBA00022801"/>
    </source>
</evidence>
<sequence>MSQPDRRLTLIRDGVAARVLEGVVAADRYLDPTARQCAVTAAAIRKTPAPDAEQEDQLLFGEVFDMLLEEGGFSFGQARRDGYVGWVETAALHSPIEAATHRVHALRTYGFSRPDIKSRPIGLYTMNALVTVEAREGRFVKAVGSGWFIEAHLAPVGLALATDPATVAEKFLGAVYQWGGRESLGLDCSGLIQQALTACGRACPRDTDMQQAGLGTPIQDDHPRRGDLVFWKGHVAMMLDETRMIHANAHHMAVAIEPLADAIVRIRNNGGGEPTAYRRP</sequence>
<dbReference type="Proteomes" id="UP000228945">
    <property type="component" value="Chromosome"/>
</dbReference>
<organism evidence="6 7">
    <name type="scientific">Caulobacter mirabilis</name>
    <dbReference type="NCBI Taxonomy" id="69666"/>
    <lineage>
        <taxon>Bacteria</taxon>
        <taxon>Pseudomonadati</taxon>
        <taxon>Pseudomonadota</taxon>
        <taxon>Alphaproteobacteria</taxon>
        <taxon>Caulobacterales</taxon>
        <taxon>Caulobacteraceae</taxon>
        <taxon>Caulobacter</taxon>
    </lineage>
</organism>
<dbReference type="PANTHER" id="PTHR47359">
    <property type="entry name" value="PEPTIDOGLYCAN DL-ENDOPEPTIDASE CWLO"/>
    <property type="match status" value="1"/>
</dbReference>
<feature type="domain" description="NlpC/P60" evidence="5">
    <location>
        <begin position="158"/>
        <end position="280"/>
    </location>
</feature>
<dbReference type="PROSITE" id="PS51935">
    <property type="entry name" value="NLPC_P60"/>
    <property type="match status" value="1"/>
</dbReference>